<keyword evidence="4" id="KW-1185">Reference proteome</keyword>
<protein>
    <submittedName>
        <fullName evidence="3">DUF4350 domain-containing protein</fullName>
    </submittedName>
</protein>
<gene>
    <name evidence="3" type="ORF">ACFFGT_16785</name>
</gene>
<organism evidence="3 4">
    <name type="scientific">Mucilaginibacter angelicae</name>
    <dbReference type="NCBI Taxonomy" id="869718"/>
    <lineage>
        <taxon>Bacteria</taxon>
        <taxon>Pseudomonadati</taxon>
        <taxon>Bacteroidota</taxon>
        <taxon>Sphingobacteriia</taxon>
        <taxon>Sphingobacteriales</taxon>
        <taxon>Sphingobacteriaceae</taxon>
        <taxon>Mucilaginibacter</taxon>
    </lineage>
</organism>
<comment type="caution">
    <text evidence="3">The sequence shown here is derived from an EMBL/GenBank/DDBJ whole genome shotgun (WGS) entry which is preliminary data.</text>
</comment>
<name>A0ABV6L8V6_9SPHI</name>
<keyword evidence="1" id="KW-1133">Transmembrane helix</keyword>
<dbReference type="Pfam" id="PF14258">
    <property type="entry name" value="DUF4350"/>
    <property type="match status" value="1"/>
</dbReference>
<evidence type="ECO:0000259" key="2">
    <source>
        <dbReference type="Pfam" id="PF14258"/>
    </source>
</evidence>
<accession>A0ABV6L8V6</accession>
<feature type="transmembrane region" description="Helical" evidence="1">
    <location>
        <begin position="258"/>
        <end position="275"/>
    </location>
</feature>
<evidence type="ECO:0000313" key="3">
    <source>
        <dbReference type="EMBL" id="MFC0515881.1"/>
    </source>
</evidence>
<keyword evidence="1" id="KW-0812">Transmembrane</keyword>
<feature type="domain" description="DUF4350" evidence="2">
    <location>
        <begin position="72"/>
        <end position="219"/>
    </location>
</feature>
<evidence type="ECO:0000256" key="1">
    <source>
        <dbReference type="SAM" id="Phobius"/>
    </source>
</evidence>
<dbReference type="Proteomes" id="UP001589828">
    <property type="component" value="Unassembled WGS sequence"/>
</dbReference>
<dbReference type="EMBL" id="JBHLTS010000022">
    <property type="protein sequence ID" value="MFC0515881.1"/>
    <property type="molecule type" value="Genomic_DNA"/>
</dbReference>
<evidence type="ECO:0000313" key="4">
    <source>
        <dbReference type="Proteomes" id="UP001589828"/>
    </source>
</evidence>
<proteinExistence type="predicted"/>
<reference evidence="3 4" key="1">
    <citation type="submission" date="2024-09" db="EMBL/GenBank/DDBJ databases">
        <authorList>
            <person name="Sun Q."/>
            <person name="Mori K."/>
        </authorList>
    </citation>
    <scope>NUCLEOTIDE SEQUENCE [LARGE SCALE GENOMIC DNA]</scope>
    <source>
        <strain evidence="3 4">NCAIM B.02415</strain>
    </source>
</reference>
<dbReference type="RefSeq" id="WP_377023676.1">
    <property type="nucleotide sequence ID" value="NZ_JBHLTS010000022.1"/>
</dbReference>
<sequence>MKDFKIYITIACLLLGIYFVTQYNKPDDINWQSTLYYKDKIPFGTYITYNQLRWLNPRAHIVNTNKSIYNAFHGDSLQGGTYIILAKNITLNKFDFEAMLKYIKAGNTVFMSAFDWRGYIADTLKISSRAEYTSKNTTLNFTNNKLKRPVDYSFNRDIANQYFDSYDTARAVVLGMNHYEHSTFLSYKFGKGKLLICATPAVFTNYSLLTLQGADYAEKALSYLPAAKYVYWDQFQNGDIPEDGSPMRVFFSNPSLQWAYYLCVFSLLLFVIYEVKRRQRIIPVIEPLKNTSVEFVNVVGQVYYEKRNNANIAHKKTIYLLGYIRERYKINTSKLDKEFIAMLSQKAGVELSIIQELVVTLLFVSTHGHITDHELIKLNHLIEQFYIKSR</sequence>
<dbReference type="InterPro" id="IPR025646">
    <property type="entry name" value="DUF4350"/>
</dbReference>
<keyword evidence="1" id="KW-0472">Membrane</keyword>